<keyword evidence="2" id="KW-1185">Reference proteome</keyword>
<dbReference type="EMBL" id="BDUD01000001">
    <property type="protein sequence ID" value="GBG22511.1"/>
    <property type="molecule type" value="Genomic_DNA"/>
</dbReference>
<dbReference type="PANTHER" id="PTHR39550">
    <property type="entry name" value="SLL0658 PROTEIN"/>
    <property type="match status" value="1"/>
</dbReference>
<evidence type="ECO:0008006" key="3">
    <source>
        <dbReference type="Google" id="ProtNLM"/>
    </source>
</evidence>
<reference evidence="1 2" key="1">
    <citation type="submission" date="2017-06" db="EMBL/GenBank/DDBJ databases">
        <title>Genome sequencing of cyanobaciteial culture collection at National Institute for Environmental Studies (NIES).</title>
        <authorList>
            <person name="Hirose Y."/>
            <person name="Shimura Y."/>
            <person name="Fujisawa T."/>
            <person name="Nakamura Y."/>
            <person name="Kawachi M."/>
        </authorList>
    </citation>
    <scope>NUCLEOTIDE SEQUENCE [LARGE SCALE GENOMIC DNA]</scope>
    <source>
        <strain evidence="1 2">NIES-4072</strain>
    </source>
</reference>
<name>A0A2R5G372_NOSCO</name>
<dbReference type="Pfam" id="PF11848">
    <property type="entry name" value="DUF3368"/>
    <property type="match status" value="1"/>
</dbReference>
<dbReference type="OrthoDB" id="9796404at2"/>
<evidence type="ECO:0000313" key="1">
    <source>
        <dbReference type="EMBL" id="GBG22511.1"/>
    </source>
</evidence>
<organism evidence="1 2">
    <name type="scientific">Nostoc commune NIES-4072</name>
    <dbReference type="NCBI Taxonomy" id="2005467"/>
    <lineage>
        <taxon>Bacteria</taxon>
        <taxon>Bacillati</taxon>
        <taxon>Cyanobacteriota</taxon>
        <taxon>Cyanophyceae</taxon>
        <taxon>Nostocales</taxon>
        <taxon>Nostocaceae</taxon>
        <taxon>Nostoc</taxon>
    </lineage>
</organism>
<comment type="caution">
    <text evidence="1">The sequence shown here is derived from an EMBL/GenBank/DDBJ whole genome shotgun (WGS) entry which is preliminary data.</text>
</comment>
<dbReference type="Proteomes" id="UP000245124">
    <property type="component" value="Unassembled WGS sequence"/>
</dbReference>
<gene>
    <name evidence="1" type="ORF">NIES4072_62220</name>
</gene>
<sequence>MIIVSNTSPINYLILIGQINLLPELFQQIIIPQAVYTELSDKLAPLPVQAWIATPPSWLKIQPVSQSTDAIANLLDLGESEAILLAQELNADLLILDDMKARRIAKDRNLVITGILGILDQATTMKLINLPVTIQSLKNTSFWASDSLFQKLLDKHS</sequence>
<evidence type="ECO:0000313" key="2">
    <source>
        <dbReference type="Proteomes" id="UP000245124"/>
    </source>
</evidence>
<accession>A0A2R5G372</accession>
<proteinExistence type="predicted"/>
<dbReference type="AlphaFoldDB" id="A0A2R5G372"/>
<dbReference type="InterPro" id="IPR021799">
    <property type="entry name" value="PIN-like_prokaryotic"/>
</dbReference>
<dbReference type="RefSeq" id="WP_109012231.1">
    <property type="nucleotide sequence ID" value="NZ_BDUD01000001.1"/>
</dbReference>
<protein>
    <recommendedName>
        <fullName evidence="3">DUF3368 domain-containing protein</fullName>
    </recommendedName>
</protein>
<dbReference type="PANTHER" id="PTHR39550:SF1">
    <property type="entry name" value="SLL0658 PROTEIN"/>
    <property type="match status" value="1"/>
</dbReference>